<gene>
    <name evidence="1" type="ORF">MML48_3g00018154</name>
</gene>
<organism evidence="1 2">
    <name type="scientific">Holotrichia oblita</name>
    <name type="common">Chafer beetle</name>
    <dbReference type="NCBI Taxonomy" id="644536"/>
    <lineage>
        <taxon>Eukaryota</taxon>
        <taxon>Metazoa</taxon>
        <taxon>Ecdysozoa</taxon>
        <taxon>Arthropoda</taxon>
        <taxon>Hexapoda</taxon>
        <taxon>Insecta</taxon>
        <taxon>Pterygota</taxon>
        <taxon>Neoptera</taxon>
        <taxon>Endopterygota</taxon>
        <taxon>Coleoptera</taxon>
        <taxon>Polyphaga</taxon>
        <taxon>Scarabaeiformia</taxon>
        <taxon>Scarabaeidae</taxon>
        <taxon>Melolonthinae</taxon>
        <taxon>Holotrichia</taxon>
    </lineage>
</organism>
<sequence length="572" mass="66942">MSATDMPDICLRSVGHPMDIQWTSICQKHGFKTDIRTDVLWTSYGRFMDICYKHGSIGRSLTDVRWIFSNGRPMDVRFTSMDVRTTFGHKMDIHRTSGAIWVIIMVFTAEHDAFILNAHYSGTRDDGDDGNWNYSLQSYIEQFSEAFPDFHVDYDALKYRRHVVIHRFEQRQKKSSDRPTKLTEHVLDDIRERMDRSPQKSVPKLANQTDELPQLIEPDEDVKVIRARGSWGEMVVDYTFYCGNAEHNLYSYLYKISDYVIDKINKGFKKHKSIRIQLVTVIQYEEYDLSGNVIDLWKRHFSSKIHTIMDKSIVKSVLTQMKNAIIRNFEGFNEKNTMIRFDRLLNVDLQSKSIRNPVKDHTDRPSRYDISKYECLNMKYPLEVTSENISKYEEFLNTSINIYKVLDDRVDLFILSENIGKTKKHVNISEYDEHCVGIKNLSALLSGQIHKRDKHMNICLKCHDKFENKQKFEEHIDLIRSEVHIKISFREVDSFEQCEEELLIKIIFQPEYYYDTCYITAMNTNQLVETLDLLYQAREARNIPPDSPESGSSSSSTSDSNIEAGGFLLTEQ</sequence>
<proteinExistence type="predicted"/>
<keyword evidence="2" id="KW-1185">Reference proteome</keyword>
<reference evidence="1" key="1">
    <citation type="submission" date="2022-04" db="EMBL/GenBank/DDBJ databases">
        <title>Chromosome-scale genome assembly of Holotrichia oblita Faldermann.</title>
        <authorList>
            <person name="Rongchong L."/>
        </authorList>
    </citation>
    <scope>NUCLEOTIDE SEQUENCE</scope>
    <source>
        <strain evidence="1">81SQS9</strain>
    </source>
</reference>
<name>A0ACB9TGD6_HOLOL</name>
<protein>
    <submittedName>
        <fullName evidence="1">Uncharacterized protein</fullName>
    </submittedName>
</protein>
<evidence type="ECO:0000313" key="2">
    <source>
        <dbReference type="Proteomes" id="UP001056778"/>
    </source>
</evidence>
<dbReference type="EMBL" id="CM043017">
    <property type="protein sequence ID" value="KAI4465843.1"/>
    <property type="molecule type" value="Genomic_DNA"/>
</dbReference>
<dbReference type="Proteomes" id="UP001056778">
    <property type="component" value="Chromosome 3"/>
</dbReference>
<comment type="caution">
    <text evidence="1">The sequence shown here is derived from an EMBL/GenBank/DDBJ whole genome shotgun (WGS) entry which is preliminary data.</text>
</comment>
<accession>A0ACB9TGD6</accession>
<evidence type="ECO:0000313" key="1">
    <source>
        <dbReference type="EMBL" id="KAI4465843.1"/>
    </source>
</evidence>